<accession>E1STZ3</accession>
<evidence type="ECO:0008006" key="5">
    <source>
        <dbReference type="Google" id="ProtNLM"/>
    </source>
</evidence>
<evidence type="ECO:0000256" key="2">
    <source>
        <dbReference type="SAM" id="SignalP"/>
    </source>
</evidence>
<feature type="compositionally biased region" description="Basic and acidic residues" evidence="1">
    <location>
        <begin position="76"/>
        <end position="87"/>
    </location>
</feature>
<feature type="region of interest" description="Disordered" evidence="1">
    <location>
        <begin position="38"/>
        <end position="103"/>
    </location>
</feature>
<dbReference type="RefSeq" id="WP_013346543.1">
    <property type="nucleotide sequence ID" value="NC_014541.1"/>
</dbReference>
<dbReference type="KEGG" id="fbl:Fbal_3037"/>
<evidence type="ECO:0000313" key="4">
    <source>
        <dbReference type="Proteomes" id="UP000006683"/>
    </source>
</evidence>
<dbReference type="PROSITE" id="PS51257">
    <property type="entry name" value="PROKAR_LIPOPROTEIN"/>
    <property type="match status" value="1"/>
</dbReference>
<feature type="chain" id="PRO_5003151746" description="Lipoprotein" evidence="2">
    <location>
        <begin position="19"/>
        <end position="146"/>
    </location>
</feature>
<proteinExistence type="predicted"/>
<sequence length="146" mass="15459">MPALKTAVIPLVSVSLLAACASSPSPNHQFYTESGPDGLHFTLVHYADPDTEAKARPAPPQADSGRGSRRGGGGKGGERERGGRERGTPTTSDTASSAVPQGGIDDQTLMALLEQELDQHQLCLDGYRILEQRPTQRGVLLRGQCP</sequence>
<evidence type="ECO:0000313" key="3">
    <source>
        <dbReference type="EMBL" id="ADN77237.1"/>
    </source>
</evidence>
<dbReference type="STRING" id="550540.Fbal_3037"/>
<protein>
    <recommendedName>
        <fullName evidence="5">Lipoprotein</fullName>
    </recommendedName>
</protein>
<dbReference type="GeneID" id="67183260"/>
<gene>
    <name evidence="3" type="ordered locus">Fbal_3037</name>
</gene>
<keyword evidence="2" id="KW-0732">Signal</keyword>
<keyword evidence="4" id="KW-1185">Reference proteome</keyword>
<dbReference type="Proteomes" id="UP000006683">
    <property type="component" value="Chromosome"/>
</dbReference>
<reference evidence="3 4" key="1">
    <citation type="journal article" date="2010" name="Stand. Genomic Sci.">
        <title>Complete genome sequence of Ferrimonas balearica type strain (PAT).</title>
        <authorList>
            <person name="Nolan M."/>
            <person name="Sikorski J."/>
            <person name="Davenport K."/>
            <person name="Lucas S."/>
            <person name="Glavina Del Rio T."/>
            <person name="Tice H."/>
            <person name="Cheng J."/>
            <person name="Goodwin L."/>
            <person name="Pitluck S."/>
            <person name="Liolios K."/>
            <person name="Ivanova N."/>
            <person name="Mavromatis K."/>
            <person name="Ovchinnikova G."/>
            <person name="Pati A."/>
            <person name="Chen A."/>
            <person name="Palaniappan K."/>
            <person name="Land M."/>
            <person name="Hauser L."/>
            <person name="Chang Y."/>
            <person name="Jeffries C."/>
            <person name="Tapia R."/>
            <person name="Brettin T."/>
            <person name="Detter J."/>
            <person name="Han C."/>
            <person name="Yasawong M."/>
            <person name="Rohde M."/>
            <person name="Tindall B."/>
            <person name="Goker M."/>
            <person name="Woyke T."/>
            <person name="Bristow J."/>
            <person name="Eisen J."/>
            <person name="Markowitz V."/>
            <person name="Hugenholtz P."/>
            <person name="Kyrpides N."/>
            <person name="Klenk H."/>
            <person name="Lapidus A."/>
        </authorList>
    </citation>
    <scope>NUCLEOTIDE SEQUENCE [LARGE SCALE GENOMIC DNA]</scope>
    <source>
        <strain evidence="4">DSM 9799 / CCM 4581 / KCTC 23876 / PAT</strain>
    </source>
</reference>
<dbReference type="HOGENOM" id="CLU_2034592_0_0_6"/>
<evidence type="ECO:0000256" key="1">
    <source>
        <dbReference type="SAM" id="MobiDB-lite"/>
    </source>
</evidence>
<dbReference type="AlphaFoldDB" id="E1STZ3"/>
<organism evidence="3 4">
    <name type="scientific">Ferrimonas balearica (strain DSM 9799 / CCM 4581 / KCTC 23876 / PAT)</name>
    <dbReference type="NCBI Taxonomy" id="550540"/>
    <lineage>
        <taxon>Bacteria</taxon>
        <taxon>Pseudomonadati</taxon>
        <taxon>Pseudomonadota</taxon>
        <taxon>Gammaproteobacteria</taxon>
        <taxon>Alteromonadales</taxon>
        <taxon>Ferrimonadaceae</taxon>
        <taxon>Ferrimonas</taxon>
    </lineage>
</organism>
<dbReference type="EMBL" id="CP002209">
    <property type="protein sequence ID" value="ADN77237.1"/>
    <property type="molecule type" value="Genomic_DNA"/>
</dbReference>
<dbReference type="OrthoDB" id="6388807at2"/>
<feature type="compositionally biased region" description="Polar residues" evidence="1">
    <location>
        <begin position="88"/>
        <end position="99"/>
    </location>
</feature>
<feature type="signal peptide" evidence="2">
    <location>
        <begin position="1"/>
        <end position="18"/>
    </location>
</feature>
<name>E1STZ3_FERBD</name>